<evidence type="ECO:0000256" key="1">
    <source>
        <dbReference type="ARBA" id="ARBA00006638"/>
    </source>
</evidence>
<dbReference type="InterPro" id="IPR041247">
    <property type="entry name" value="Rad52_fam"/>
</dbReference>
<dbReference type="OrthoDB" id="9805874at2"/>
<evidence type="ECO:0000256" key="2">
    <source>
        <dbReference type="ARBA" id="ARBA00022763"/>
    </source>
</evidence>
<dbReference type="Pfam" id="PF04098">
    <property type="entry name" value="Rad52_Rad22"/>
    <property type="match status" value="2"/>
</dbReference>
<evidence type="ECO:0000313" key="6">
    <source>
        <dbReference type="Proteomes" id="UP000490800"/>
    </source>
</evidence>
<accession>A0A7X3JZR9</accession>
<protein>
    <recommendedName>
        <fullName evidence="7">Rad52/22 double-strand break repair protein</fullName>
    </recommendedName>
</protein>
<organism evidence="5 6">
    <name type="scientific">Paenibacillus lutrae</name>
    <dbReference type="NCBI Taxonomy" id="2078573"/>
    <lineage>
        <taxon>Bacteria</taxon>
        <taxon>Bacillati</taxon>
        <taxon>Bacillota</taxon>
        <taxon>Bacilli</taxon>
        <taxon>Bacillales</taxon>
        <taxon>Paenibacillaceae</taxon>
        <taxon>Paenibacillus</taxon>
    </lineage>
</organism>
<reference evidence="5 6" key="1">
    <citation type="journal article" date="2019" name="Microorganisms">
        <title>Paenibacillus lutrae sp. nov., A Chitinolytic Species Isolated from A River Otter in Castril Natural Park, Granada, Spain.</title>
        <authorList>
            <person name="Rodriguez M."/>
            <person name="Reina J.C."/>
            <person name="Bejar V."/>
            <person name="Llamas I."/>
        </authorList>
    </citation>
    <scope>NUCLEOTIDE SEQUENCE [LARGE SCALE GENOMIC DNA]</scope>
    <source>
        <strain evidence="5 6">N10</strain>
    </source>
</reference>
<sequence>MQRLQDPFLPEDIEWRVGATNADKSKGIALAYVTNRAIMSRLDAIFGPFGWRNEFREWKGTSQLCGISILWNGEWITKWDGADDSQTEAVKGGLSDAMKRAGYQWGIGRYLYNLENQWAPIKQQGRSYVLAQVPKLPLWALPSDFKYTERTQKVFEPPSDTSAEAPPSPNDLHLLFDEPAEQPAKPPAQKEETVSAVRTRVYKLRGELGWGWDDLVTFATESLKREVKLLNKDITDVNDWKLIESLLLQTKRAS</sequence>
<comment type="caution">
    <text evidence="5">The sequence shown here is derived from an EMBL/GenBank/DDBJ whole genome shotgun (WGS) entry which is preliminary data.</text>
</comment>
<name>A0A7X3JZR9_9BACL</name>
<evidence type="ECO:0000313" key="5">
    <source>
        <dbReference type="EMBL" id="MVP00383.1"/>
    </source>
</evidence>
<dbReference type="AlphaFoldDB" id="A0A7X3JZR9"/>
<evidence type="ECO:0008006" key="7">
    <source>
        <dbReference type="Google" id="ProtNLM"/>
    </source>
</evidence>
<evidence type="ECO:0000256" key="3">
    <source>
        <dbReference type="ARBA" id="ARBA00023204"/>
    </source>
</evidence>
<dbReference type="GO" id="GO:0006281">
    <property type="term" value="P:DNA repair"/>
    <property type="evidence" value="ECO:0007669"/>
    <property type="project" value="UniProtKB-KW"/>
</dbReference>
<proteinExistence type="inferred from homology"/>
<dbReference type="Proteomes" id="UP000490800">
    <property type="component" value="Unassembled WGS sequence"/>
</dbReference>
<feature type="region of interest" description="Disordered" evidence="4">
    <location>
        <begin position="155"/>
        <end position="175"/>
    </location>
</feature>
<dbReference type="EMBL" id="RHLK01000006">
    <property type="protein sequence ID" value="MVP00383.1"/>
    <property type="molecule type" value="Genomic_DNA"/>
</dbReference>
<evidence type="ECO:0000256" key="4">
    <source>
        <dbReference type="SAM" id="MobiDB-lite"/>
    </source>
</evidence>
<comment type="similarity">
    <text evidence="1">Belongs to the RAD52 family.</text>
</comment>
<keyword evidence="2" id="KW-0227">DNA damage</keyword>
<keyword evidence="6" id="KW-1185">Reference proteome</keyword>
<gene>
    <name evidence="5" type="ORF">EDM21_12755</name>
</gene>
<keyword evidence="3" id="KW-0234">DNA repair</keyword>